<dbReference type="STRING" id="1223545.GS4_35_00190"/>
<evidence type="ECO:0000313" key="1">
    <source>
        <dbReference type="EMBL" id="GAC70443.1"/>
    </source>
</evidence>
<dbReference type="Gene3D" id="3.30.530.20">
    <property type="match status" value="1"/>
</dbReference>
<gene>
    <name evidence="1" type="ORF">GS4_35_00190</name>
</gene>
<dbReference type="eggNOG" id="COG0500">
    <property type="taxonomic scope" value="Bacteria"/>
</dbReference>
<evidence type="ECO:0000313" key="2">
    <source>
        <dbReference type="Proteomes" id="UP000011666"/>
    </source>
</evidence>
<keyword evidence="2" id="KW-1185">Reference proteome</keyword>
<reference evidence="1 2" key="1">
    <citation type="submission" date="2013-01" db="EMBL/GenBank/DDBJ databases">
        <title>Whole genome shotgun sequence of Gordonia soli NBRC 108243.</title>
        <authorList>
            <person name="Isaki-Nakamura S."/>
            <person name="Hosoyama A."/>
            <person name="Tsuchikane K."/>
            <person name="Ando Y."/>
            <person name="Baba S."/>
            <person name="Ohji S."/>
            <person name="Hamada M."/>
            <person name="Tamura T."/>
            <person name="Yamazoe A."/>
            <person name="Yamazaki S."/>
            <person name="Fujita N."/>
        </authorList>
    </citation>
    <scope>NUCLEOTIDE SEQUENCE [LARGE SCALE GENOMIC DNA]</scope>
    <source>
        <strain evidence="1 2">NBRC 108243</strain>
    </source>
</reference>
<dbReference type="RefSeq" id="WP_007624489.1">
    <property type="nucleotide sequence ID" value="NZ_BANX01000035.1"/>
</dbReference>
<dbReference type="InterPro" id="IPR023393">
    <property type="entry name" value="START-like_dom_sf"/>
</dbReference>
<dbReference type="InterPro" id="IPR019587">
    <property type="entry name" value="Polyketide_cyclase/dehydratase"/>
</dbReference>
<name>M0QPG1_9ACTN</name>
<dbReference type="SUPFAM" id="SSF55961">
    <property type="entry name" value="Bet v1-like"/>
    <property type="match status" value="1"/>
</dbReference>
<sequence>MARTYPLETIDIDFFDTAQITYRIDARIPVSPARAWAELTRQNTLDWCRAITSIEFTSPAPYGVGTTRTAKLAKGLTTLHEHFFLWEEDADAERYRNAFGVLDASVPGTKRFGEYTEIQPADVGSRLIWTFALELPSKAKAVTAFSGPTASTVFKTVEADTLAHFAHLEPAR</sequence>
<comment type="caution">
    <text evidence="1">The sequence shown here is derived from an EMBL/GenBank/DDBJ whole genome shotgun (WGS) entry which is preliminary data.</text>
</comment>
<protein>
    <recommendedName>
        <fullName evidence="3">Polyketide cyclase/dehydrase</fullName>
    </recommendedName>
</protein>
<accession>M0QPG1</accession>
<proteinExistence type="predicted"/>
<dbReference type="AlphaFoldDB" id="M0QPG1"/>
<organism evidence="1 2">
    <name type="scientific">Gordonia soli NBRC 108243</name>
    <dbReference type="NCBI Taxonomy" id="1223545"/>
    <lineage>
        <taxon>Bacteria</taxon>
        <taxon>Bacillati</taxon>
        <taxon>Actinomycetota</taxon>
        <taxon>Actinomycetes</taxon>
        <taxon>Mycobacteriales</taxon>
        <taxon>Gordoniaceae</taxon>
        <taxon>Gordonia</taxon>
    </lineage>
</organism>
<evidence type="ECO:0008006" key="3">
    <source>
        <dbReference type="Google" id="ProtNLM"/>
    </source>
</evidence>
<dbReference type="EMBL" id="BANX01000035">
    <property type="protein sequence ID" value="GAC70443.1"/>
    <property type="molecule type" value="Genomic_DNA"/>
</dbReference>
<dbReference type="Pfam" id="PF10604">
    <property type="entry name" value="Polyketide_cyc2"/>
    <property type="match status" value="1"/>
</dbReference>
<dbReference type="OrthoDB" id="581838at2"/>
<dbReference type="Proteomes" id="UP000011666">
    <property type="component" value="Unassembled WGS sequence"/>
</dbReference>